<reference evidence="2 3" key="1">
    <citation type="submission" date="2019-12" db="EMBL/GenBank/DDBJ databases">
        <title>Novel species isolated from a subtropical stream in China.</title>
        <authorList>
            <person name="Lu H."/>
        </authorList>
    </citation>
    <scope>NUCLEOTIDE SEQUENCE [LARGE SCALE GENOMIC DNA]</scope>
    <source>
        <strain evidence="2 3">DS3</strain>
    </source>
</reference>
<sequence length="153" mass="17147">MAYHLTILRSANSLQQPISRSEALAGARQTAGWRVTGEAEVTFSDGRGSCTLWHSDGELWTRLDEPWVIEPMLALARALNARVRGDEFETYSSPQESYAHPDDKRLAQVARADSAQLLAQHMAEQRRIRNGIFAFFAVLGVLGFLIGKWFEGR</sequence>
<evidence type="ECO:0000256" key="1">
    <source>
        <dbReference type="SAM" id="Phobius"/>
    </source>
</evidence>
<dbReference type="Proteomes" id="UP000448575">
    <property type="component" value="Unassembled WGS sequence"/>
</dbReference>
<evidence type="ECO:0000313" key="2">
    <source>
        <dbReference type="EMBL" id="MYN03377.1"/>
    </source>
</evidence>
<keyword evidence="3" id="KW-1185">Reference proteome</keyword>
<keyword evidence="1" id="KW-0812">Transmembrane</keyword>
<protein>
    <submittedName>
        <fullName evidence="2">Uncharacterized protein</fullName>
    </submittedName>
</protein>
<accession>A0A6N9HJB5</accession>
<comment type="caution">
    <text evidence="2">The sequence shown here is derived from an EMBL/GenBank/DDBJ whole genome shotgun (WGS) entry which is preliminary data.</text>
</comment>
<keyword evidence="1" id="KW-1133">Transmembrane helix</keyword>
<keyword evidence="1" id="KW-0472">Membrane</keyword>
<gene>
    <name evidence="2" type="ORF">GTP41_14875</name>
</gene>
<dbReference type="RefSeq" id="WP_161026340.1">
    <property type="nucleotide sequence ID" value="NZ_WWCJ01000009.1"/>
</dbReference>
<organism evidence="2 3">
    <name type="scientific">Pseudoduganella guangdongensis</name>
    <dbReference type="NCBI Taxonomy" id="2692179"/>
    <lineage>
        <taxon>Bacteria</taxon>
        <taxon>Pseudomonadati</taxon>
        <taxon>Pseudomonadota</taxon>
        <taxon>Betaproteobacteria</taxon>
        <taxon>Burkholderiales</taxon>
        <taxon>Oxalobacteraceae</taxon>
        <taxon>Telluria group</taxon>
        <taxon>Pseudoduganella</taxon>
    </lineage>
</organism>
<name>A0A6N9HJB5_9BURK</name>
<feature type="transmembrane region" description="Helical" evidence="1">
    <location>
        <begin position="132"/>
        <end position="150"/>
    </location>
</feature>
<evidence type="ECO:0000313" key="3">
    <source>
        <dbReference type="Proteomes" id="UP000448575"/>
    </source>
</evidence>
<dbReference type="EMBL" id="WWCJ01000009">
    <property type="protein sequence ID" value="MYN03377.1"/>
    <property type="molecule type" value="Genomic_DNA"/>
</dbReference>
<dbReference type="AlphaFoldDB" id="A0A6N9HJB5"/>
<proteinExistence type="predicted"/>